<dbReference type="KEGG" id="smx:SM11_chr2317"/>
<name>F7X313_SINMM</name>
<protein>
    <recommendedName>
        <fullName evidence="3">Gene transfer agent family protein</fullName>
    </recommendedName>
</protein>
<dbReference type="RefSeq" id="WP_014529729.1">
    <property type="nucleotide sequence ID" value="NC_017325.1"/>
</dbReference>
<evidence type="ECO:0000313" key="2">
    <source>
        <dbReference type="Proteomes" id="UP000009045"/>
    </source>
</evidence>
<evidence type="ECO:0008006" key="3">
    <source>
        <dbReference type="Google" id="ProtNLM"/>
    </source>
</evidence>
<evidence type="ECO:0000313" key="1">
    <source>
        <dbReference type="EMBL" id="AEH79571.1"/>
    </source>
</evidence>
<organism evidence="1 2">
    <name type="scientific">Sinorhizobium meliloti (strain SM11)</name>
    <dbReference type="NCBI Taxonomy" id="707241"/>
    <lineage>
        <taxon>Bacteria</taxon>
        <taxon>Pseudomonadati</taxon>
        <taxon>Pseudomonadota</taxon>
        <taxon>Alphaproteobacteria</taxon>
        <taxon>Hyphomicrobiales</taxon>
        <taxon>Rhizobiaceae</taxon>
        <taxon>Sinorhizobium/Ensifer group</taxon>
        <taxon>Sinorhizobium</taxon>
    </lineage>
</organism>
<sequence length="135" mass="14413">MIQHKAFFGDCEKTFAFPTRELVEELERKTDHGVGALFRRFRTSDYSLSDVLQVIRIGLIGGGTAPAEADQLVSVYGVGRPLAEVFAVADGVITALFFGSAEDGAETTPQDELRQAAASGDLAASIRAAYQDDAA</sequence>
<dbReference type="Proteomes" id="UP000009045">
    <property type="component" value="Chromosome"/>
</dbReference>
<dbReference type="Pfam" id="PF11836">
    <property type="entry name" value="Phage_TAC_11"/>
    <property type="match status" value="1"/>
</dbReference>
<dbReference type="AlphaFoldDB" id="F7X313"/>
<dbReference type="HOGENOM" id="CLU_145382_1_0_5"/>
<dbReference type="EMBL" id="CP001830">
    <property type="protein sequence ID" value="AEH79571.1"/>
    <property type="molecule type" value="Genomic_DNA"/>
</dbReference>
<proteinExistence type="predicted"/>
<accession>F7X313</accession>
<dbReference type="PATRIC" id="fig|707241.3.peg.2414"/>
<reference evidence="1 2" key="1">
    <citation type="journal article" date="2011" name="J. Biotechnol.">
        <title>The complete genome sequence of the dominant Sinorhizobium meliloti field isolate SM11 extends the S. meliloti pan-genome.</title>
        <authorList>
            <person name="Schneiker-Bekel S."/>
            <person name="Wibberg D."/>
            <person name="Bekel T."/>
            <person name="Blom J."/>
            <person name="Linke B."/>
            <person name="Neuweger H."/>
            <person name="Stiens M."/>
            <person name="Vorholter F.J."/>
            <person name="Weidner S."/>
            <person name="Goesmann A."/>
            <person name="Puhler A."/>
            <person name="Schluter A."/>
        </authorList>
    </citation>
    <scope>NUCLEOTIDE SEQUENCE [LARGE SCALE GENOMIC DNA]</scope>
    <source>
        <strain evidence="1 2">SM11</strain>
    </source>
</reference>
<gene>
    <name evidence="1" type="ordered locus">SM11_chr2317</name>
</gene>
<dbReference type="InterPro" id="IPR021791">
    <property type="entry name" value="Phage_TAC_11"/>
</dbReference>